<name>A0A3N1Y0E5_9GAMM</name>
<dbReference type="EMBL" id="RJVI01000002">
    <property type="protein sequence ID" value="ROR31991.1"/>
    <property type="molecule type" value="Genomic_DNA"/>
</dbReference>
<dbReference type="PROSITE" id="PS50042">
    <property type="entry name" value="CNMP_BINDING_3"/>
    <property type="match status" value="1"/>
</dbReference>
<dbReference type="GO" id="GO:0003700">
    <property type="term" value="F:DNA-binding transcription factor activity"/>
    <property type="evidence" value="ECO:0007669"/>
    <property type="project" value="TreeGrafter"/>
</dbReference>
<dbReference type="InterPro" id="IPR018490">
    <property type="entry name" value="cNMP-bd_dom_sf"/>
</dbReference>
<dbReference type="InterPro" id="IPR050397">
    <property type="entry name" value="Env_Response_Regulators"/>
</dbReference>
<sequence>MARRALWRNLFRRPPPWPERVAALWAATPLFEGVPAAALRRLAATTHRRVYAPGEVLFRAAEPAAGALLVVSGRVEIRDGADAVAELAAGDFAGETGLVLEAPRGVDAVALERVEAAFLLRLEVEAWMGREPRAGARLALNLASVLARRLLEEPAA</sequence>
<evidence type="ECO:0000313" key="3">
    <source>
        <dbReference type="Proteomes" id="UP000276634"/>
    </source>
</evidence>
<feature type="domain" description="Cyclic nucleotide-binding" evidence="1">
    <location>
        <begin position="30"/>
        <end position="121"/>
    </location>
</feature>
<dbReference type="Gene3D" id="2.60.120.10">
    <property type="entry name" value="Jelly Rolls"/>
    <property type="match status" value="1"/>
</dbReference>
<dbReference type="PANTHER" id="PTHR24567:SF74">
    <property type="entry name" value="HTH-TYPE TRANSCRIPTIONAL REGULATOR ARCR"/>
    <property type="match status" value="1"/>
</dbReference>
<dbReference type="SMART" id="SM00100">
    <property type="entry name" value="cNMP"/>
    <property type="match status" value="1"/>
</dbReference>
<keyword evidence="3" id="KW-1185">Reference proteome</keyword>
<dbReference type="RefSeq" id="WP_123400974.1">
    <property type="nucleotide sequence ID" value="NZ_RJVI01000002.1"/>
</dbReference>
<dbReference type="OrthoDB" id="6881322at2"/>
<dbReference type="CDD" id="cd00038">
    <property type="entry name" value="CAP_ED"/>
    <property type="match status" value="1"/>
</dbReference>
<evidence type="ECO:0000313" key="2">
    <source>
        <dbReference type="EMBL" id="ROR31991.1"/>
    </source>
</evidence>
<reference evidence="2 3" key="1">
    <citation type="submission" date="2018-11" db="EMBL/GenBank/DDBJ databases">
        <title>Genomic Encyclopedia of Type Strains, Phase IV (KMG-IV): sequencing the most valuable type-strain genomes for metagenomic binning, comparative biology and taxonomic classification.</title>
        <authorList>
            <person name="Goeker M."/>
        </authorList>
    </citation>
    <scope>NUCLEOTIDE SEQUENCE [LARGE SCALE GENOMIC DNA]</scope>
    <source>
        <strain evidence="2 3">DSM 100275</strain>
    </source>
</reference>
<dbReference type="PANTHER" id="PTHR24567">
    <property type="entry name" value="CRP FAMILY TRANSCRIPTIONAL REGULATORY PROTEIN"/>
    <property type="match status" value="1"/>
</dbReference>
<comment type="caution">
    <text evidence="2">The sequence shown here is derived from an EMBL/GenBank/DDBJ whole genome shotgun (WGS) entry which is preliminary data.</text>
</comment>
<dbReference type="Pfam" id="PF00027">
    <property type="entry name" value="cNMP_binding"/>
    <property type="match status" value="1"/>
</dbReference>
<evidence type="ECO:0000259" key="1">
    <source>
        <dbReference type="PROSITE" id="PS50042"/>
    </source>
</evidence>
<dbReference type="InterPro" id="IPR014710">
    <property type="entry name" value="RmlC-like_jellyroll"/>
</dbReference>
<organism evidence="2 3">
    <name type="scientific">Inmirania thermothiophila</name>
    <dbReference type="NCBI Taxonomy" id="1750597"/>
    <lineage>
        <taxon>Bacteria</taxon>
        <taxon>Pseudomonadati</taxon>
        <taxon>Pseudomonadota</taxon>
        <taxon>Gammaproteobacteria</taxon>
        <taxon>Chromatiales</taxon>
        <taxon>Ectothiorhodospiraceae</taxon>
        <taxon>Inmirania</taxon>
    </lineage>
</organism>
<dbReference type="GO" id="GO:0005829">
    <property type="term" value="C:cytosol"/>
    <property type="evidence" value="ECO:0007669"/>
    <property type="project" value="TreeGrafter"/>
</dbReference>
<protein>
    <submittedName>
        <fullName evidence="2">Cyclic nucleotide-binding protein</fullName>
    </submittedName>
</protein>
<dbReference type="InterPro" id="IPR000595">
    <property type="entry name" value="cNMP-bd_dom"/>
</dbReference>
<gene>
    <name evidence="2" type="ORF">EDC57_1173</name>
</gene>
<dbReference type="SUPFAM" id="SSF51206">
    <property type="entry name" value="cAMP-binding domain-like"/>
    <property type="match status" value="1"/>
</dbReference>
<proteinExistence type="predicted"/>
<accession>A0A3N1Y0E5</accession>
<dbReference type="Proteomes" id="UP000276634">
    <property type="component" value="Unassembled WGS sequence"/>
</dbReference>
<dbReference type="AlphaFoldDB" id="A0A3N1Y0E5"/>